<protein>
    <submittedName>
        <fullName evidence="1">Uncharacterized protein</fullName>
    </submittedName>
</protein>
<dbReference type="EMBL" id="LZJY01000214">
    <property type="protein sequence ID" value="OBI02798.1"/>
    <property type="molecule type" value="Genomic_DNA"/>
</dbReference>
<comment type="caution">
    <text evidence="1">The sequence shown here is derived from an EMBL/GenBank/DDBJ whole genome shotgun (WGS) entry which is preliminary data.</text>
</comment>
<gene>
    <name evidence="1" type="ORF">A5679_17540</name>
</gene>
<name>A0A1A2VQC5_MYCSC</name>
<accession>A0A1A2VQC5</accession>
<dbReference type="AlphaFoldDB" id="A0A1A2VQC5"/>
<dbReference type="Proteomes" id="UP000092207">
    <property type="component" value="Unassembled WGS sequence"/>
</dbReference>
<evidence type="ECO:0000313" key="2">
    <source>
        <dbReference type="Proteomes" id="UP000092207"/>
    </source>
</evidence>
<proteinExistence type="predicted"/>
<evidence type="ECO:0000313" key="1">
    <source>
        <dbReference type="EMBL" id="OBI02798.1"/>
    </source>
</evidence>
<organism evidence="1 2">
    <name type="scientific">Mycobacterium scrofulaceum</name>
    <dbReference type="NCBI Taxonomy" id="1783"/>
    <lineage>
        <taxon>Bacteria</taxon>
        <taxon>Bacillati</taxon>
        <taxon>Actinomycetota</taxon>
        <taxon>Actinomycetes</taxon>
        <taxon>Mycobacteriales</taxon>
        <taxon>Mycobacteriaceae</taxon>
        <taxon>Mycobacterium</taxon>
    </lineage>
</organism>
<reference evidence="1 2" key="1">
    <citation type="submission" date="2016-06" db="EMBL/GenBank/DDBJ databases">
        <authorList>
            <person name="Kjaerup R.B."/>
            <person name="Dalgaard T.S."/>
            <person name="Juul-Madsen H.R."/>
        </authorList>
    </citation>
    <scope>NUCLEOTIDE SEQUENCE [LARGE SCALE GENOMIC DNA]</scope>
    <source>
        <strain evidence="1 2">E2838</strain>
    </source>
</reference>
<sequence>MPMASVNHAHVMSNTKTALKVDVLTALRRSDLAPRAARALRPTVRNKAAYTTPPTIAVAAVAGVPRWMASTTARMHQESASSIAPQISASVPSAVPDRRRSKMMRASIGNAVVAIDAPKNIIAKPSETPFPNSTPLFSRGRAIRAPSASGVRMPAADTAAAVPARCLIRLTSKLSPTRNM</sequence>